<gene>
    <name evidence="4" type="ORF">V2V91_12590</name>
</gene>
<comment type="caution">
    <text evidence="4">The sequence shown here is derived from an EMBL/GenBank/DDBJ whole genome shotgun (WGS) entry which is preliminary data.</text>
</comment>
<feature type="domain" description="Transglutaminase-like" evidence="3">
    <location>
        <begin position="538"/>
        <end position="612"/>
    </location>
</feature>
<accession>A0ABU7V8V5</accession>
<dbReference type="InterPro" id="IPR002931">
    <property type="entry name" value="Transglutaminase-like"/>
</dbReference>
<name>A0ABU7V8V5_9MICO</name>
<feature type="compositionally biased region" description="Basic and acidic residues" evidence="1">
    <location>
        <begin position="823"/>
        <end position="837"/>
    </location>
</feature>
<dbReference type="SUPFAM" id="SSF54001">
    <property type="entry name" value="Cysteine proteinases"/>
    <property type="match status" value="1"/>
</dbReference>
<keyword evidence="2" id="KW-0812">Transmembrane</keyword>
<evidence type="ECO:0000313" key="4">
    <source>
        <dbReference type="EMBL" id="MEF2255963.1"/>
    </source>
</evidence>
<feature type="transmembrane region" description="Helical" evidence="2">
    <location>
        <begin position="251"/>
        <end position="273"/>
    </location>
</feature>
<feature type="transmembrane region" description="Helical" evidence="2">
    <location>
        <begin position="25"/>
        <end position="46"/>
    </location>
</feature>
<organism evidence="4 5">
    <name type="scientific">Microbacterium schleiferi</name>
    <dbReference type="NCBI Taxonomy" id="69362"/>
    <lineage>
        <taxon>Bacteria</taxon>
        <taxon>Bacillati</taxon>
        <taxon>Actinomycetota</taxon>
        <taxon>Actinomycetes</taxon>
        <taxon>Micrococcales</taxon>
        <taxon>Microbacteriaceae</taxon>
        <taxon>Microbacterium</taxon>
    </lineage>
</organism>
<reference evidence="4 5" key="1">
    <citation type="submission" date="2024-01" db="EMBL/GenBank/DDBJ databases">
        <title>the genome sequence of strain Microbacterium schleiferi NBRC 15075.</title>
        <authorList>
            <person name="Ding Y."/>
            <person name="Zhang G."/>
        </authorList>
    </citation>
    <scope>NUCLEOTIDE SEQUENCE [LARGE SCALE GENOMIC DNA]</scope>
    <source>
        <strain evidence="4 5">NBRC 15075</strain>
    </source>
</reference>
<feature type="transmembrane region" description="Helical" evidence="2">
    <location>
        <begin position="166"/>
        <end position="190"/>
    </location>
</feature>
<dbReference type="RefSeq" id="WP_331792106.1">
    <property type="nucleotide sequence ID" value="NZ_BAAAUO010000012.1"/>
</dbReference>
<feature type="transmembrane region" description="Helical" evidence="2">
    <location>
        <begin position="52"/>
        <end position="71"/>
    </location>
</feature>
<feature type="transmembrane region" description="Helical" evidence="2">
    <location>
        <begin position="672"/>
        <end position="699"/>
    </location>
</feature>
<feature type="transmembrane region" description="Helical" evidence="2">
    <location>
        <begin position="196"/>
        <end position="219"/>
    </location>
</feature>
<evidence type="ECO:0000259" key="3">
    <source>
        <dbReference type="Pfam" id="PF01841"/>
    </source>
</evidence>
<proteinExistence type="predicted"/>
<keyword evidence="5" id="KW-1185">Reference proteome</keyword>
<keyword evidence="2" id="KW-0472">Membrane</keyword>
<dbReference type="InterPro" id="IPR038765">
    <property type="entry name" value="Papain-like_cys_pep_sf"/>
</dbReference>
<dbReference type="EMBL" id="JAZHOV010000007">
    <property type="protein sequence ID" value="MEF2255963.1"/>
    <property type="molecule type" value="Genomic_DNA"/>
</dbReference>
<sequence length="851" mass="90762">MSAPAAPIRDRARRSARTSALPRRLWVIDVGLVVAFGGVAAVAAWPIYRDPWMYLTVGIGVVTGVAIAVLAARSRWSWWIVALATVAAYLVLGIPLGAPRALTDLSELPAAVVDIATAPVTGWKNILTLDVPLGTYQAVLAPLLLVCLLAPVIALSTAWRTRHWVFAAPLALTMPVFGIVFGSSAVRGILEIGPVTVPGVVELSTGLFCLLACVGWFVWRTNAARSLELRTAETATGVRAKRPRGAATGKWLLAGAMATVATVVGLVVAPLAVAGQVREVPRTVIAPELRIRSELSPLITYRENFDDDIVDTELFRITTDSSVDRVRLATLSFYDGVVARVLAPDGLDPLATAFVRLPTSSGAGTVRSVIEIGAYSGIWVPITAGLTSVGFSGADRNLLADGFFFSPTADMGVQLSDPGLAPGVSISQTATLAAADVQDPLVGEPRLDEDVIPDSLTQWLELQDVADGYDGLVTLIERLRARGYLSHALTIDEDVPPLWMTQLDDYSFEPSRAGHSTDRIGSLFSALNERQNDVGGNDDALLVAAVGDDEQFAVAAALIADRLGFESRVVLGARLHSEDDTLSVCEDGSCVGGDIAAWIEIRDTAGGWIPIDTTPQHANPIAPEIDQRNDPPIPTDVRPQQADAVPPPDASPADAGTADDTAAPESVDLSDLWAALRVSGSVLLVLFILLGPLLAIITAKTVRRRSRRHAADPADRVIAGWDEYVDAAVDRGLPLPHAQTRSELAALYDAEGTGAAVALASWADRSAFAFEQPTEAESDAFWSLVDAERAHLRTGLGWWASLRARISLRSFRRGIQTATAQARAERAARPRTADTHTTRMTRTASRKEQRS</sequence>
<protein>
    <submittedName>
        <fullName evidence="4">Transglutaminase domain-containing protein</fullName>
    </submittedName>
</protein>
<feature type="transmembrane region" description="Helical" evidence="2">
    <location>
        <begin position="78"/>
        <end position="98"/>
    </location>
</feature>
<evidence type="ECO:0000313" key="5">
    <source>
        <dbReference type="Proteomes" id="UP001351900"/>
    </source>
</evidence>
<feature type="region of interest" description="Disordered" evidence="1">
    <location>
        <begin position="612"/>
        <end position="663"/>
    </location>
</feature>
<feature type="region of interest" description="Disordered" evidence="1">
    <location>
        <begin position="819"/>
        <end position="851"/>
    </location>
</feature>
<keyword evidence="2" id="KW-1133">Transmembrane helix</keyword>
<feature type="transmembrane region" description="Helical" evidence="2">
    <location>
        <begin position="139"/>
        <end position="159"/>
    </location>
</feature>
<feature type="compositionally biased region" description="Low complexity" evidence="1">
    <location>
        <begin position="651"/>
        <end position="663"/>
    </location>
</feature>
<evidence type="ECO:0000256" key="2">
    <source>
        <dbReference type="SAM" id="Phobius"/>
    </source>
</evidence>
<dbReference type="Proteomes" id="UP001351900">
    <property type="component" value="Unassembled WGS sequence"/>
</dbReference>
<dbReference type="Pfam" id="PF01841">
    <property type="entry name" value="Transglut_core"/>
    <property type="match status" value="1"/>
</dbReference>
<evidence type="ECO:0000256" key="1">
    <source>
        <dbReference type="SAM" id="MobiDB-lite"/>
    </source>
</evidence>